<dbReference type="InterPro" id="IPR010499">
    <property type="entry name" value="AraC_E-bd"/>
</dbReference>
<proteinExistence type="predicted"/>
<dbReference type="Gene3D" id="3.20.80.10">
    <property type="entry name" value="Regulatory factor, effector binding domain"/>
    <property type="match status" value="1"/>
</dbReference>
<protein>
    <submittedName>
        <fullName evidence="2">GyrI-like domain-containing protein</fullName>
    </submittedName>
</protein>
<dbReference type="SMART" id="SM00871">
    <property type="entry name" value="AraC_E_bind"/>
    <property type="match status" value="1"/>
</dbReference>
<evidence type="ECO:0000259" key="1">
    <source>
        <dbReference type="SMART" id="SM00871"/>
    </source>
</evidence>
<accession>A0ABS5JWX8</accession>
<name>A0ABS5JWX8_9BACT</name>
<dbReference type="RefSeq" id="WP_212216660.1">
    <property type="nucleotide sequence ID" value="NZ_JAGUCO010000011.1"/>
</dbReference>
<gene>
    <name evidence="2" type="ORF">KEM10_14070</name>
</gene>
<keyword evidence="3" id="KW-1185">Reference proteome</keyword>
<comment type="caution">
    <text evidence="2">The sequence shown here is derived from an EMBL/GenBank/DDBJ whole genome shotgun (WGS) entry which is preliminary data.</text>
</comment>
<dbReference type="InterPro" id="IPR029442">
    <property type="entry name" value="GyrI-like"/>
</dbReference>
<dbReference type="EMBL" id="JAGUCO010000011">
    <property type="protein sequence ID" value="MBS2099417.1"/>
    <property type="molecule type" value="Genomic_DNA"/>
</dbReference>
<dbReference type="InterPro" id="IPR011256">
    <property type="entry name" value="Reg_factor_effector_dom_sf"/>
</dbReference>
<organism evidence="2 3">
    <name type="scientific">Carboxylicivirga linearis</name>
    <dbReference type="NCBI Taxonomy" id="1628157"/>
    <lineage>
        <taxon>Bacteria</taxon>
        <taxon>Pseudomonadati</taxon>
        <taxon>Bacteroidota</taxon>
        <taxon>Bacteroidia</taxon>
        <taxon>Marinilabiliales</taxon>
        <taxon>Marinilabiliaceae</taxon>
        <taxon>Carboxylicivirga</taxon>
    </lineage>
</organism>
<reference evidence="2 3" key="1">
    <citation type="journal article" date="2015" name="Int. J. Syst. Evol. Microbiol.">
        <title>Carboxylicivirga linearis sp. nov., isolated from a sea cucumber culture pond.</title>
        <authorList>
            <person name="Wang F.Q."/>
            <person name="Zhou Y.X."/>
            <person name="Lin X.Z."/>
            <person name="Chen G.J."/>
            <person name="Du Z.J."/>
        </authorList>
    </citation>
    <scope>NUCLEOTIDE SEQUENCE [LARGE SCALE GENOMIC DNA]</scope>
    <source>
        <strain evidence="2 3">FB218</strain>
    </source>
</reference>
<feature type="domain" description="AraC effector-binding" evidence="1">
    <location>
        <begin position="1"/>
        <end position="150"/>
    </location>
</feature>
<sequence>METKKVAPTTVAIHSIKISLSTISNAVGVIPNMIMEEIQKQNIKPTAPQIWHYIDCDGQMDTEFNLDICVPVAETGKENNLISFKELNAFKCITDMHHGPWSELGAAYEKLFGKLAQQGFKPTGQCREVYHHCDFEDQNKCITEIQVEVL</sequence>
<dbReference type="Proteomes" id="UP000708576">
    <property type="component" value="Unassembled WGS sequence"/>
</dbReference>
<dbReference type="Pfam" id="PF06445">
    <property type="entry name" value="GyrI-like"/>
    <property type="match status" value="1"/>
</dbReference>
<dbReference type="SUPFAM" id="SSF55136">
    <property type="entry name" value="Probable bacterial effector-binding domain"/>
    <property type="match status" value="1"/>
</dbReference>
<evidence type="ECO:0000313" key="2">
    <source>
        <dbReference type="EMBL" id="MBS2099417.1"/>
    </source>
</evidence>
<evidence type="ECO:0000313" key="3">
    <source>
        <dbReference type="Proteomes" id="UP000708576"/>
    </source>
</evidence>